<feature type="region of interest" description="Disordered" evidence="1">
    <location>
        <begin position="1"/>
        <end position="81"/>
    </location>
</feature>
<name>A0A0F7L6M7_9VIRU</name>
<reference evidence="2" key="2">
    <citation type="submission" date="2015-03" db="EMBL/GenBank/DDBJ databases">
        <authorList>
            <person name="Chow C.-E.T."/>
            <person name="Winget D.M."/>
            <person name="White R.A.III."/>
            <person name="Hallam S.J."/>
            <person name="Suttle C.A."/>
        </authorList>
    </citation>
    <scope>NUCLEOTIDE SEQUENCE</scope>
    <source>
        <strain evidence="2">Anoxic2_5</strain>
    </source>
</reference>
<reference evidence="2" key="1">
    <citation type="journal article" date="2015" name="Front. Microbiol.">
        <title>Combining genomic sequencing methods to explore viral diversity and reveal potential virus-host interactions.</title>
        <authorList>
            <person name="Chow C.E."/>
            <person name="Winget D.M."/>
            <person name="White R.A.III."/>
            <person name="Hallam S.J."/>
            <person name="Suttle C.A."/>
        </authorList>
    </citation>
    <scope>NUCLEOTIDE SEQUENCE</scope>
    <source>
        <strain evidence="2">Anoxic2_5</strain>
    </source>
</reference>
<organism evidence="2">
    <name type="scientific">uncultured marine virus</name>
    <dbReference type="NCBI Taxonomy" id="186617"/>
    <lineage>
        <taxon>Viruses</taxon>
        <taxon>environmental samples</taxon>
    </lineage>
</organism>
<sequence>MPATTWADLREPARSQGTHCAGSWPRPRRTGTGAGRQRAGTRTRAPSPSGSMRSRGRARWLRCTSAALGRASSRRRRESHG</sequence>
<protein>
    <submittedName>
        <fullName evidence="2">Uncharacterized protein</fullName>
    </submittedName>
</protein>
<accession>A0A0F7L6M7</accession>
<proteinExistence type="predicted"/>
<feature type="compositionally biased region" description="Low complexity" evidence="1">
    <location>
        <begin position="35"/>
        <end position="53"/>
    </location>
</feature>
<evidence type="ECO:0000313" key="2">
    <source>
        <dbReference type="EMBL" id="AKH47137.1"/>
    </source>
</evidence>
<dbReference type="EMBL" id="KR029589">
    <property type="protein sequence ID" value="AKH47137.1"/>
    <property type="molecule type" value="Genomic_DNA"/>
</dbReference>
<evidence type="ECO:0000256" key="1">
    <source>
        <dbReference type="SAM" id="MobiDB-lite"/>
    </source>
</evidence>
<feature type="compositionally biased region" description="Basic residues" evidence="1">
    <location>
        <begin position="72"/>
        <end position="81"/>
    </location>
</feature>